<dbReference type="GO" id="GO:0030246">
    <property type="term" value="F:carbohydrate binding"/>
    <property type="evidence" value="ECO:0007669"/>
    <property type="project" value="UniProtKB-KW"/>
</dbReference>
<dbReference type="Gene3D" id="2.60.120.200">
    <property type="match status" value="1"/>
</dbReference>
<reference evidence="3" key="1">
    <citation type="submission" date="2015-06" db="UniProtKB">
        <authorList>
            <consortium name="EnsemblPlants"/>
        </authorList>
    </citation>
    <scope>IDENTIFICATION</scope>
</reference>
<keyword evidence="1" id="KW-0430">Lectin</keyword>
<dbReference type="SUPFAM" id="SSF49899">
    <property type="entry name" value="Concanavalin A-like lectins/glucanases"/>
    <property type="match status" value="1"/>
</dbReference>
<dbReference type="Pfam" id="PF00139">
    <property type="entry name" value="Lectin_legB"/>
    <property type="match status" value="1"/>
</dbReference>
<dbReference type="InterPro" id="IPR001220">
    <property type="entry name" value="Legume_lectin_dom"/>
</dbReference>
<dbReference type="AlphaFoldDB" id="R7W729"/>
<feature type="domain" description="Legume lectin" evidence="2">
    <location>
        <begin position="8"/>
        <end position="130"/>
    </location>
</feature>
<organism evidence="3">
    <name type="scientific">Aegilops tauschii</name>
    <name type="common">Tausch's goatgrass</name>
    <name type="synonym">Aegilops squarrosa</name>
    <dbReference type="NCBI Taxonomy" id="37682"/>
    <lineage>
        <taxon>Eukaryota</taxon>
        <taxon>Viridiplantae</taxon>
        <taxon>Streptophyta</taxon>
        <taxon>Embryophyta</taxon>
        <taxon>Tracheophyta</taxon>
        <taxon>Spermatophyta</taxon>
        <taxon>Magnoliopsida</taxon>
        <taxon>Liliopsida</taxon>
        <taxon>Poales</taxon>
        <taxon>Poaceae</taxon>
        <taxon>BOP clade</taxon>
        <taxon>Pooideae</taxon>
        <taxon>Triticodae</taxon>
        <taxon>Triticeae</taxon>
        <taxon>Triticinae</taxon>
        <taxon>Aegilops</taxon>
    </lineage>
</organism>
<evidence type="ECO:0000259" key="2">
    <source>
        <dbReference type="Pfam" id="PF00139"/>
    </source>
</evidence>
<name>R7W729_AEGTA</name>
<dbReference type="InterPro" id="IPR013320">
    <property type="entry name" value="ConA-like_dom_sf"/>
</dbReference>
<evidence type="ECO:0000256" key="1">
    <source>
        <dbReference type="ARBA" id="ARBA00022734"/>
    </source>
</evidence>
<accession>R7W729</accession>
<dbReference type="EnsemblPlants" id="EMT16648">
    <property type="protein sequence ID" value="EMT16648"/>
    <property type="gene ID" value="F775_52462"/>
</dbReference>
<sequence length="270" mass="29439">MAIPQVANGAVQIFSATFAVGMVRVYSDQCTDGMTFLISPPRISRVHNTLKPEPPQQTSNGKPSNQICAVELDSSQNQSSATTSAVMTTKAAIDINSLTSTEARPSGFYDDKSNGVFNNLSLVSRKEMQVLGINRPAPDIDITKLPKLPRIGPKPQPKFMPIATATFIFLVGTTIYNSIDAEAKEDLGRCIKAGVLPVSKLDVLVKRVSHESKQGIKEFVAEIVAISATATSSSYSVIVGEKVNFYWSMTIFQMVVLTSTYIIKKRRREC</sequence>
<proteinExistence type="predicted"/>
<evidence type="ECO:0000313" key="3">
    <source>
        <dbReference type="EnsemblPlants" id="EMT16648"/>
    </source>
</evidence>
<protein>
    <recommendedName>
        <fullName evidence="2">Legume lectin domain-containing protein</fullName>
    </recommendedName>
</protein>